<dbReference type="InParanoid" id="A0A4W3I1V1"/>
<proteinExistence type="predicted"/>
<reference evidence="2" key="4">
    <citation type="submission" date="2025-08" db="UniProtKB">
        <authorList>
            <consortium name="Ensembl"/>
        </authorList>
    </citation>
    <scope>IDENTIFICATION</scope>
</reference>
<protein>
    <submittedName>
        <fullName evidence="2">Uncharacterized protein</fullName>
    </submittedName>
</protein>
<name>A0A4W3I1V1_CALMI</name>
<feature type="chain" id="PRO_5021242306" evidence="1">
    <location>
        <begin position="16"/>
        <end position="62"/>
    </location>
</feature>
<accession>A0A4W3I1V1</accession>
<reference evidence="2" key="5">
    <citation type="submission" date="2025-09" db="UniProtKB">
        <authorList>
            <consortium name="Ensembl"/>
        </authorList>
    </citation>
    <scope>IDENTIFICATION</scope>
</reference>
<reference evidence="3" key="3">
    <citation type="journal article" date="2014" name="Nature">
        <title>Elephant shark genome provides unique insights into gnathostome evolution.</title>
        <authorList>
            <consortium name="International Elephant Shark Genome Sequencing Consortium"/>
            <person name="Venkatesh B."/>
            <person name="Lee A.P."/>
            <person name="Ravi V."/>
            <person name="Maurya A.K."/>
            <person name="Lian M.M."/>
            <person name="Swann J.B."/>
            <person name="Ohta Y."/>
            <person name="Flajnik M.F."/>
            <person name="Sutoh Y."/>
            <person name="Kasahara M."/>
            <person name="Hoon S."/>
            <person name="Gangu V."/>
            <person name="Roy S.W."/>
            <person name="Irimia M."/>
            <person name="Korzh V."/>
            <person name="Kondrychyn I."/>
            <person name="Lim Z.W."/>
            <person name="Tay B.H."/>
            <person name="Tohari S."/>
            <person name="Kong K.W."/>
            <person name="Ho S."/>
            <person name="Lorente-Galdos B."/>
            <person name="Quilez J."/>
            <person name="Marques-Bonet T."/>
            <person name="Raney B.J."/>
            <person name="Ingham P.W."/>
            <person name="Tay A."/>
            <person name="Hillier L.W."/>
            <person name="Minx P."/>
            <person name="Boehm T."/>
            <person name="Wilson R.K."/>
            <person name="Brenner S."/>
            <person name="Warren W.C."/>
        </authorList>
    </citation>
    <scope>NUCLEOTIDE SEQUENCE [LARGE SCALE GENOMIC DNA]</scope>
</reference>
<keyword evidence="1" id="KW-0732">Signal</keyword>
<sequence length="62" mass="7042">MQVLLIIVFIRTLFPSQNVEETVNYLDTELSSLLDIIEAPKWSTLLLPGPTVMDIFEKGMCD</sequence>
<reference evidence="3" key="2">
    <citation type="journal article" date="2007" name="PLoS Biol.">
        <title>Survey sequencing and comparative analysis of the elephant shark (Callorhinchus milii) genome.</title>
        <authorList>
            <person name="Venkatesh B."/>
            <person name="Kirkness E.F."/>
            <person name="Loh Y.H."/>
            <person name="Halpern A.L."/>
            <person name="Lee A.P."/>
            <person name="Johnson J."/>
            <person name="Dandona N."/>
            <person name="Viswanathan L.D."/>
            <person name="Tay A."/>
            <person name="Venter J.C."/>
            <person name="Strausberg R.L."/>
            <person name="Brenner S."/>
        </authorList>
    </citation>
    <scope>NUCLEOTIDE SEQUENCE [LARGE SCALE GENOMIC DNA]</scope>
</reference>
<reference evidence="3" key="1">
    <citation type="journal article" date="2006" name="Science">
        <title>Ancient noncoding elements conserved in the human genome.</title>
        <authorList>
            <person name="Venkatesh B."/>
            <person name="Kirkness E.F."/>
            <person name="Loh Y.H."/>
            <person name="Halpern A.L."/>
            <person name="Lee A.P."/>
            <person name="Johnson J."/>
            <person name="Dandona N."/>
            <person name="Viswanathan L.D."/>
            <person name="Tay A."/>
            <person name="Venter J.C."/>
            <person name="Strausberg R.L."/>
            <person name="Brenner S."/>
        </authorList>
    </citation>
    <scope>NUCLEOTIDE SEQUENCE [LARGE SCALE GENOMIC DNA]</scope>
</reference>
<evidence type="ECO:0000313" key="3">
    <source>
        <dbReference type="Proteomes" id="UP000314986"/>
    </source>
</evidence>
<dbReference type="AlphaFoldDB" id="A0A4W3I1V1"/>
<feature type="signal peptide" evidence="1">
    <location>
        <begin position="1"/>
        <end position="15"/>
    </location>
</feature>
<dbReference type="Ensembl" id="ENSCMIT00000021521.1">
    <property type="protein sequence ID" value="ENSCMIP00000021137.1"/>
    <property type="gene ID" value="ENSCMIG00000009687.1"/>
</dbReference>
<evidence type="ECO:0000313" key="2">
    <source>
        <dbReference type="Ensembl" id="ENSCMIP00000021137.1"/>
    </source>
</evidence>
<organism evidence="2 3">
    <name type="scientific">Callorhinchus milii</name>
    <name type="common">Ghost shark</name>
    <dbReference type="NCBI Taxonomy" id="7868"/>
    <lineage>
        <taxon>Eukaryota</taxon>
        <taxon>Metazoa</taxon>
        <taxon>Chordata</taxon>
        <taxon>Craniata</taxon>
        <taxon>Vertebrata</taxon>
        <taxon>Chondrichthyes</taxon>
        <taxon>Holocephali</taxon>
        <taxon>Chimaeriformes</taxon>
        <taxon>Callorhinchidae</taxon>
        <taxon>Callorhinchus</taxon>
    </lineage>
</organism>
<keyword evidence="3" id="KW-1185">Reference proteome</keyword>
<dbReference type="Proteomes" id="UP000314986">
    <property type="component" value="Unassembled WGS sequence"/>
</dbReference>
<evidence type="ECO:0000256" key="1">
    <source>
        <dbReference type="SAM" id="SignalP"/>
    </source>
</evidence>